<evidence type="ECO:0000313" key="2">
    <source>
        <dbReference type="EMBL" id="ESW14637.1"/>
    </source>
</evidence>
<name>V7B9U6_PHAVU</name>
<dbReference type="SUPFAM" id="SSF53098">
    <property type="entry name" value="Ribonuclease H-like"/>
    <property type="match status" value="1"/>
</dbReference>
<dbReference type="GO" id="GO:0003676">
    <property type="term" value="F:nucleic acid binding"/>
    <property type="evidence" value="ECO:0007669"/>
    <property type="project" value="InterPro"/>
</dbReference>
<sequence>MGVILAMKATISKGCTKLWIEYDSQLVNHAWSNTSIIPSDLQSIWMKYLLNCNTTCIHFSHTFRDNNQCVDKTC</sequence>
<reference evidence="3" key="1">
    <citation type="journal article" date="2014" name="Nat. Genet.">
        <title>A reference genome for common bean and genome-wide analysis of dual domestications.</title>
        <authorList>
            <person name="Schmutz J."/>
            <person name="McClean P.E."/>
            <person name="Mamidi S."/>
            <person name="Wu G.A."/>
            <person name="Cannon S.B."/>
            <person name="Grimwood J."/>
            <person name="Jenkins J."/>
            <person name="Shu S."/>
            <person name="Song Q."/>
            <person name="Chavarro C."/>
            <person name="Torres-Torres M."/>
            <person name="Geffroy V."/>
            <person name="Moghaddam S.M."/>
            <person name="Gao D."/>
            <person name="Abernathy B."/>
            <person name="Barry K."/>
            <person name="Blair M."/>
            <person name="Brick M.A."/>
            <person name="Chovatia M."/>
            <person name="Gepts P."/>
            <person name="Goodstein D.M."/>
            <person name="Gonzales M."/>
            <person name="Hellsten U."/>
            <person name="Hyten D.L."/>
            <person name="Jia G."/>
            <person name="Kelly J.D."/>
            <person name="Kudrna D."/>
            <person name="Lee R."/>
            <person name="Richard M.M."/>
            <person name="Miklas P.N."/>
            <person name="Osorno J.M."/>
            <person name="Rodrigues J."/>
            <person name="Thareau V."/>
            <person name="Urrea C.A."/>
            <person name="Wang M."/>
            <person name="Yu Y."/>
            <person name="Zhang M."/>
            <person name="Wing R.A."/>
            <person name="Cregan P.B."/>
            <person name="Rokhsar D.S."/>
            <person name="Jackson S.A."/>
        </authorList>
    </citation>
    <scope>NUCLEOTIDE SEQUENCE [LARGE SCALE GENOMIC DNA]</scope>
    <source>
        <strain evidence="3">cv. G19833</strain>
    </source>
</reference>
<dbReference type="GO" id="GO:0004523">
    <property type="term" value="F:RNA-DNA hybrid ribonuclease activity"/>
    <property type="evidence" value="ECO:0007669"/>
    <property type="project" value="InterPro"/>
</dbReference>
<dbReference type="InterPro" id="IPR036397">
    <property type="entry name" value="RNaseH_sf"/>
</dbReference>
<evidence type="ECO:0000313" key="3">
    <source>
        <dbReference type="Proteomes" id="UP000000226"/>
    </source>
</evidence>
<organism evidence="2 3">
    <name type="scientific">Phaseolus vulgaris</name>
    <name type="common">Kidney bean</name>
    <name type="synonym">French bean</name>
    <dbReference type="NCBI Taxonomy" id="3885"/>
    <lineage>
        <taxon>Eukaryota</taxon>
        <taxon>Viridiplantae</taxon>
        <taxon>Streptophyta</taxon>
        <taxon>Embryophyta</taxon>
        <taxon>Tracheophyta</taxon>
        <taxon>Spermatophyta</taxon>
        <taxon>Magnoliopsida</taxon>
        <taxon>eudicotyledons</taxon>
        <taxon>Gunneridae</taxon>
        <taxon>Pentapetalae</taxon>
        <taxon>rosids</taxon>
        <taxon>fabids</taxon>
        <taxon>Fabales</taxon>
        <taxon>Fabaceae</taxon>
        <taxon>Papilionoideae</taxon>
        <taxon>50 kb inversion clade</taxon>
        <taxon>NPAAA clade</taxon>
        <taxon>indigoferoid/millettioid clade</taxon>
        <taxon>Phaseoleae</taxon>
        <taxon>Phaseolus</taxon>
    </lineage>
</organism>
<dbReference type="EMBL" id="CM002294">
    <property type="protein sequence ID" value="ESW14637.1"/>
    <property type="molecule type" value="Genomic_DNA"/>
</dbReference>
<dbReference type="InterPro" id="IPR012337">
    <property type="entry name" value="RNaseH-like_sf"/>
</dbReference>
<proteinExistence type="predicted"/>
<protein>
    <recommendedName>
        <fullName evidence="1">RNase H type-1 domain-containing protein</fullName>
    </recommendedName>
</protein>
<accession>V7B9U6</accession>
<dbReference type="InterPro" id="IPR002156">
    <property type="entry name" value="RNaseH_domain"/>
</dbReference>
<keyword evidence="3" id="KW-1185">Reference proteome</keyword>
<dbReference type="Pfam" id="PF13456">
    <property type="entry name" value="RVT_3"/>
    <property type="match status" value="1"/>
</dbReference>
<dbReference type="Gene3D" id="3.30.420.10">
    <property type="entry name" value="Ribonuclease H-like superfamily/Ribonuclease H"/>
    <property type="match status" value="1"/>
</dbReference>
<dbReference type="Gramene" id="ESW14637">
    <property type="protein sequence ID" value="ESW14637"/>
    <property type="gene ID" value="PHAVU_007G005000g"/>
</dbReference>
<dbReference type="AlphaFoldDB" id="V7B9U6"/>
<dbReference type="Proteomes" id="UP000000226">
    <property type="component" value="Chromosome 7"/>
</dbReference>
<gene>
    <name evidence="2" type="ORF">PHAVU_007G005000g</name>
</gene>
<evidence type="ECO:0000259" key="1">
    <source>
        <dbReference type="Pfam" id="PF13456"/>
    </source>
</evidence>
<feature type="domain" description="RNase H type-1" evidence="1">
    <location>
        <begin position="2"/>
        <end position="73"/>
    </location>
</feature>